<evidence type="ECO:0000313" key="2">
    <source>
        <dbReference type="Proteomes" id="UP001501705"/>
    </source>
</evidence>
<sequence length="248" mass="26263">MLVGQGMAAVVDAVTSVGQLAGAAPIVVGGLAVLTRLSSAHRATLDLDIVDRRSDGRPRQLEILRGSPETTAAEPAAVMVPTRFGEVRVDVLEVNQSELDHPSDDAGDRLHAGSHAWAADTATPVTISVLGSAREELARASTRIAEPGPLVAMKLQAIMDRGGAKAGTDLWDIIRLTLDPVAGRAALRQLETLEARFAADVVQHVDQWFRKKRDWSLDRLGEVTSASVSGDDLDLVAELLVGACLRAS</sequence>
<accession>A0ABP4P1K9</accession>
<keyword evidence="2" id="KW-1185">Reference proteome</keyword>
<evidence type="ECO:0000313" key="1">
    <source>
        <dbReference type="EMBL" id="GAA1570830.1"/>
    </source>
</evidence>
<name>A0ABP4P1K9_9ACTN</name>
<evidence type="ECO:0008006" key="3">
    <source>
        <dbReference type="Google" id="ProtNLM"/>
    </source>
</evidence>
<gene>
    <name evidence="1" type="ORF">GCM10009804_29100</name>
</gene>
<reference evidence="2" key="1">
    <citation type="journal article" date="2019" name="Int. J. Syst. Evol. Microbiol.">
        <title>The Global Catalogue of Microorganisms (GCM) 10K type strain sequencing project: providing services to taxonomists for standard genome sequencing and annotation.</title>
        <authorList>
            <consortium name="The Broad Institute Genomics Platform"/>
            <consortium name="The Broad Institute Genome Sequencing Center for Infectious Disease"/>
            <person name="Wu L."/>
            <person name="Ma J."/>
        </authorList>
    </citation>
    <scope>NUCLEOTIDE SEQUENCE [LARGE SCALE GENOMIC DNA]</scope>
    <source>
        <strain evidence="2">JCM 15572</strain>
    </source>
</reference>
<dbReference type="EMBL" id="BAAAPH010000008">
    <property type="protein sequence ID" value="GAA1570830.1"/>
    <property type="molecule type" value="Genomic_DNA"/>
</dbReference>
<organism evidence="1 2">
    <name type="scientific">Kribbella hippodromi</name>
    <dbReference type="NCBI Taxonomy" id="434347"/>
    <lineage>
        <taxon>Bacteria</taxon>
        <taxon>Bacillati</taxon>
        <taxon>Actinomycetota</taxon>
        <taxon>Actinomycetes</taxon>
        <taxon>Propionibacteriales</taxon>
        <taxon>Kribbellaceae</taxon>
        <taxon>Kribbella</taxon>
    </lineage>
</organism>
<proteinExistence type="predicted"/>
<protein>
    <recommendedName>
        <fullName evidence="3">Prevent-host-death protein</fullName>
    </recommendedName>
</protein>
<dbReference type="Proteomes" id="UP001501705">
    <property type="component" value="Unassembled WGS sequence"/>
</dbReference>
<comment type="caution">
    <text evidence="1">The sequence shown here is derived from an EMBL/GenBank/DDBJ whole genome shotgun (WGS) entry which is preliminary data.</text>
</comment>